<comment type="caution">
    <text evidence="1">The sequence shown here is derived from an EMBL/GenBank/DDBJ whole genome shotgun (WGS) entry which is preliminary data.</text>
</comment>
<sequence length="151" mass="16471">MLNGVFGGGSRFVTGVKLLLAGVGLYDPTFSSDLFLFGLFDCDGDRNELSAAVALALTERLTRWLRDGDDCSPTDGERPGCLKALVTVSVRPANAKYPCQWTMPVYYASTNALSLLGAERPVDNRSPGREGLEWRLKDCGRMADPQDSCWT</sequence>
<organism evidence="1 2">
    <name type="scientific">Zalaria obscura</name>
    <dbReference type="NCBI Taxonomy" id="2024903"/>
    <lineage>
        <taxon>Eukaryota</taxon>
        <taxon>Fungi</taxon>
        <taxon>Dikarya</taxon>
        <taxon>Ascomycota</taxon>
        <taxon>Pezizomycotina</taxon>
        <taxon>Dothideomycetes</taxon>
        <taxon>Dothideomycetidae</taxon>
        <taxon>Dothideales</taxon>
        <taxon>Zalariaceae</taxon>
        <taxon>Zalaria</taxon>
    </lineage>
</organism>
<evidence type="ECO:0000313" key="1">
    <source>
        <dbReference type="EMBL" id="KAK8215205.1"/>
    </source>
</evidence>
<dbReference type="EMBL" id="JAMKPW020000009">
    <property type="protein sequence ID" value="KAK8215205.1"/>
    <property type="molecule type" value="Genomic_DNA"/>
</dbReference>
<proteinExistence type="predicted"/>
<reference evidence="1" key="1">
    <citation type="submission" date="2024-02" db="EMBL/GenBank/DDBJ databases">
        <title>Metagenome Assembled Genome of Zalaria obscura JY119.</title>
        <authorList>
            <person name="Vighnesh L."/>
            <person name="Jagadeeshwari U."/>
            <person name="Venkata Ramana C."/>
            <person name="Sasikala C."/>
        </authorList>
    </citation>
    <scope>NUCLEOTIDE SEQUENCE</scope>
    <source>
        <strain evidence="1">JY119</strain>
    </source>
</reference>
<protein>
    <submittedName>
        <fullName evidence="1">Uncharacterized protein</fullName>
    </submittedName>
</protein>
<evidence type="ECO:0000313" key="2">
    <source>
        <dbReference type="Proteomes" id="UP001320706"/>
    </source>
</evidence>
<name>A0ACC3SIV1_9PEZI</name>
<accession>A0ACC3SIV1</accession>
<keyword evidence="2" id="KW-1185">Reference proteome</keyword>
<dbReference type="Proteomes" id="UP001320706">
    <property type="component" value="Unassembled WGS sequence"/>
</dbReference>
<gene>
    <name evidence="1" type="ORF">M8818_002216</name>
</gene>